<dbReference type="InterPro" id="IPR001503">
    <property type="entry name" value="Glyco_trans_10"/>
</dbReference>
<dbReference type="EMBL" id="CP010945">
    <property type="protein sequence ID" value="AKV07578.1"/>
    <property type="molecule type" value="Genomic_DNA"/>
</dbReference>
<dbReference type="InterPro" id="IPR038577">
    <property type="entry name" value="GT10-like_C_sf"/>
</dbReference>
<evidence type="ECO:0000313" key="5">
    <source>
        <dbReference type="EMBL" id="AKV07578.1"/>
    </source>
</evidence>
<dbReference type="AlphaFoldDB" id="A0A0K1QPD9"/>
<keyword evidence="2" id="KW-0328">Glycosyltransferase</keyword>
<keyword evidence="3" id="KW-0808">Transferase</keyword>
<dbReference type="Gene3D" id="3.40.50.11660">
    <property type="entry name" value="Glycosyl transferase family 10, C-terminal domain"/>
    <property type="match status" value="1"/>
</dbReference>
<comment type="similarity">
    <text evidence="1">Belongs to the glycosyltransferase 10 family.</text>
</comment>
<evidence type="ECO:0000259" key="4">
    <source>
        <dbReference type="Pfam" id="PF00852"/>
    </source>
</evidence>
<dbReference type="eggNOG" id="COG0457">
    <property type="taxonomic scope" value="Bacteria"/>
</dbReference>
<dbReference type="Pfam" id="PF00852">
    <property type="entry name" value="Glyco_transf_10"/>
    <property type="match status" value="1"/>
</dbReference>
<dbReference type="PANTHER" id="PTHR11929">
    <property type="entry name" value="ALPHA- 1,3 -FUCOSYLTRANSFERASE"/>
    <property type="match status" value="1"/>
</dbReference>
<feature type="domain" description="Fucosyltransferase C-terminal" evidence="4">
    <location>
        <begin position="220"/>
        <end position="297"/>
    </location>
</feature>
<proteinExistence type="inferred from homology"/>
<gene>
    <name evidence="5" type="ORF">B723_14575</name>
</gene>
<dbReference type="GO" id="GO:0008417">
    <property type="term" value="F:fucosyltransferase activity"/>
    <property type="evidence" value="ECO:0007669"/>
    <property type="project" value="InterPro"/>
</dbReference>
<dbReference type="SUPFAM" id="SSF53756">
    <property type="entry name" value="UDP-Glycosyltransferase/glycogen phosphorylase"/>
    <property type="match status" value="1"/>
</dbReference>
<dbReference type="GO" id="GO:0016020">
    <property type="term" value="C:membrane"/>
    <property type="evidence" value="ECO:0007669"/>
    <property type="project" value="InterPro"/>
</dbReference>
<organism evidence="5 6">
    <name type="scientific">Pseudomonas fluorescens NCIMB 11764</name>
    <dbReference type="NCBI Taxonomy" id="1221522"/>
    <lineage>
        <taxon>Bacteria</taxon>
        <taxon>Pseudomonadati</taxon>
        <taxon>Pseudomonadota</taxon>
        <taxon>Gammaproteobacteria</taxon>
        <taxon>Pseudomonadales</taxon>
        <taxon>Pseudomonadaceae</taxon>
        <taxon>Pseudomonas</taxon>
    </lineage>
</organism>
<sequence>MERVFATFSGLGFKDNSIFDLNHPSNRDNCLYPFHLLRNSLLKNGIELNTPDISSATEIVFSLDMDVHSPYSSAPSYLLMLETPQIRVENGSPQNWERYKKIFTWNDDLVDGDKYIKINFPNNIEIKAPDGFFARENFCCLISSNRALTISDTRDLYIERVAAIRWFEKNAPEDFLLYGVDWNIPAARSGIRGALERRLWKGIGRFIKLHPFPSYRGKVDSKRNVLEKTRFSICYENVRDLPGYITEKIFDCFFAGCIPIYWGASNVTEHIPEDCFIDRRQFNDMSDLYHFMRAMTDAEFVGYQQRISDFLSSEAAQPFEAHFFAETIVKTIVEDLGV</sequence>
<protein>
    <recommendedName>
        <fullName evidence="4">Fucosyltransferase C-terminal domain-containing protein</fullName>
    </recommendedName>
</protein>
<evidence type="ECO:0000256" key="1">
    <source>
        <dbReference type="ARBA" id="ARBA00008919"/>
    </source>
</evidence>
<dbReference type="RefSeq" id="WP_033037217.1">
    <property type="nucleotide sequence ID" value="NZ_CP010945.1"/>
</dbReference>
<evidence type="ECO:0000256" key="2">
    <source>
        <dbReference type="ARBA" id="ARBA00022676"/>
    </source>
</evidence>
<dbReference type="InterPro" id="IPR055270">
    <property type="entry name" value="Glyco_tran_10_C"/>
</dbReference>
<dbReference type="Proteomes" id="UP000017175">
    <property type="component" value="Chromosome"/>
</dbReference>
<name>A0A0K1QPD9_PSEFL</name>
<evidence type="ECO:0000256" key="3">
    <source>
        <dbReference type="ARBA" id="ARBA00022679"/>
    </source>
</evidence>
<evidence type="ECO:0000313" key="6">
    <source>
        <dbReference type="Proteomes" id="UP000017175"/>
    </source>
</evidence>
<reference evidence="5 6" key="1">
    <citation type="journal article" date="2012" name="J. Bacteriol.">
        <title>Draft genome sequence of the cyanide-utilizing bacterium Pseudomonas fluorescens strain NCIMB 11764.</title>
        <authorList>
            <person name="Vilo C.A."/>
            <person name="Benedik M.J."/>
            <person name="Kunz D.A."/>
            <person name="Dong Q."/>
        </authorList>
    </citation>
    <scope>NUCLEOTIDE SEQUENCE [LARGE SCALE GENOMIC DNA]</scope>
    <source>
        <strain evidence="5 6">NCIMB 11764</strain>
    </source>
</reference>
<dbReference type="PANTHER" id="PTHR11929:SF194">
    <property type="entry name" value="ALPHA-(1,3)-FUCOSYLTRANSFERASE 10"/>
    <property type="match status" value="1"/>
</dbReference>
<accession>A0A0K1QPD9</accession>
<dbReference type="OrthoDB" id="9791032at2"/>